<dbReference type="Pfam" id="PF07638">
    <property type="entry name" value="Sigma70_ECF"/>
    <property type="match status" value="1"/>
</dbReference>
<evidence type="ECO:0000256" key="2">
    <source>
        <dbReference type="ARBA" id="ARBA00023015"/>
    </source>
</evidence>
<dbReference type="SUPFAM" id="SSF88946">
    <property type="entry name" value="Sigma2 domain of RNA polymerase sigma factors"/>
    <property type="match status" value="1"/>
</dbReference>
<sequence length="184" mass="21208">MEPGEFTVLMARSREGDGTAHETLFRMIYAELRRIARRQLAGMPRGETLDTTSLVHESYLRLIGPAASHVGTRSHFLNLAARAMRQILCDYARRRLRTRERFDGRSLDDIHGAEIAEADRWVRLDEALEELERVNARQARIVECRFFGGLGEEETAEALAVSVRTVQRDWNSARQWLGEHMRED</sequence>
<evidence type="ECO:0000259" key="5">
    <source>
        <dbReference type="Pfam" id="PF07638"/>
    </source>
</evidence>
<accession>A0A4R3L3Y2</accession>
<dbReference type="GO" id="GO:0016987">
    <property type="term" value="F:sigma factor activity"/>
    <property type="evidence" value="ECO:0007669"/>
    <property type="project" value="UniProtKB-KW"/>
</dbReference>
<dbReference type="NCBIfam" id="TIGR02999">
    <property type="entry name" value="Sig-70_X6"/>
    <property type="match status" value="1"/>
</dbReference>
<keyword evidence="4" id="KW-0804">Transcription</keyword>
<dbReference type="NCBIfam" id="TIGR02937">
    <property type="entry name" value="sigma70-ECF"/>
    <property type="match status" value="1"/>
</dbReference>
<dbReference type="InterPro" id="IPR053812">
    <property type="entry name" value="HTH_Sigma70_ECF-like"/>
</dbReference>
<dbReference type="InterPro" id="IPR013324">
    <property type="entry name" value="RNA_pol_sigma_r3/r4-like"/>
</dbReference>
<dbReference type="PANTHER" id="PTHR43133">
    <property type="entry name" value="RNA POLYMERASE ECF-TYPE SIGMA FACTO"/>
    <property type="match status" value="1"/>
</dbReference>
<dbReference type="GO" id="GO:0006352">
    <property type="term" value="P:DNA-templated transcription initiation"/>
    <property type="evidence" value="ECO:0007669"/>
    <property type="project" value="InterPro"/>
</dbReference>
<evidence type="ECO:0000256" key="4">
    <source>
        <dbReference type="ARBA" id="ARBA00023163"/>
    </source>
</evidence>
<dbReference type="InterPro" id="IPR036388">
    <property type="entry name" value="WH-like_DNA-bd_sf"/>
</dbReference>
<keyword evidence="3" id="KW-0731">Sigma factor</keyword>
<dbReference type="PANTHER" id="PTHR43133:SF39">
    <property type="entry name" value="SIMILAR TO RNA POLYMERASE SIGMA-E FACTOR"/>
    <property type="match status" value="1"/>
</dbReference>
<reference evidence="6 7" key="1">
    <citation type="submission" date="2019-03" db="EMBL/GenBank/DDBJ databases">
        <title>Genomic Encyclopedia of Type Strains, Phase IV (KMG-IV): sequencing the most valuable type-strain genomes for metagenomic binning, comparative biology and taxonomic classification.</title>
        <authorList>
            <person name="Goeker M."/>
        </authorList>
    </citation>
    <scope>NUCLEOTIDE SEQUENCE [LARGE SCALE GENOMIC DNA]</scope>
    <source>
        <strain evidence="6 7">DSM 21944</strain>
    </source>
</reference>
<dbReference type="Gene3D" id="1.10.1740.10">
    <property type="match status" value="1"/>
</dbReference>
<proteinExistence type="inferred from homology"/>
<dbReference type="AlphaFoldDB" id="A0A4R3L3Y2"/>
<organism evidence="6 7">
    <name type="scientific">Pseudofulvimonas gallinarii</name>
    <dbReference type="NCBI Taxonomy" id="634155"/>
    <lineage>
        <taxon>Bacteria</taxon>
        <taxon>Pseudomonadati</taxon>
        <taxon>Pseudomonadota</taxon>
        <taxon>Gammaproteobacteria</taxon>
        <taxon>Lysobacterales</taxon>
        <taxon>Rhodanobacteraceae</taxon>
        <taxon>Pseudofulvimonas</taxon>
    </lineage>
</organism>
<evidence type="ECO:0000313" key="7">
    <source>
        <dbReference type="Proteomes" id="UP000294599"/>
    </source>
</evidence>
<evidence type="ECO:0000256" key="1">
    <source>
        <dbReference type="ARBA" id="ARBA00010641"/>
    </source>
</evidence>
<dbReference type="InterPro" id="IPR014284">
    <property type="entry name" value="RNA_pol_sigma-70_dom"/>
</dbReference>
<dbReference type="EMBL" id="SMAF01000023">
    <property type="protein sequence ID" value="TCS94363.1"/>
    <property type="molecule type" value="Genomic_DNA"/>
</dbReference>
<comment type="caution">
    <text evidence="6">The sequence shown here is derived from an EMBL/GenBank/DDBJ whole genome shotgun (WGS) entry which is preliminary data.</text>
</comment>
<comment type="similarity">
    <text evidence="1">Belongs to the sigma-70 factor family. ECF subfamily.</text>
</comment>
<name>A0A4R3L3Y2_9GAMM</name>
<dbReference type="InterPro" id="IPR039425">
    <property type="entry name" value="RNA_pol_sigma-70-like"/>
</dbReference>
<feature type="domain" description="RNA polymerase sigma-70 ECF-like HTH" evidence="5">
    <location>
        <begin position="5"/>
        <end position="182"/>
    </location>
</feature>
<keyword evidence="2" id="KW-0805">Transcription regulation</keyword>
<evidence type="ECO:0000313" key="6">
    <source>
        <dbReference type="EMBL" id="TCS94363.1"/>
    </source>
</evidence>
<dbReference type="Gene3D" id="1.10.10.10">
    <property type="entry name" value="Winged helix-like DNA-binding domain superfamily/Winged helix DNA-binding domain"/>
    <property type="match status" value="1"/>
</dbReference>
<dbReference type="InterPro" id="IPR013325">
    <property type="entry name" value="RNA_pol_sigma_r2"/>
</dbReference>
<dbReference type="RefSeq" id="WP_164483844.1">
    <property type="nucleotide sequence ID" value="NZ_JBHLWF010000021.1"/>
</dbReference>
<gene>
    <name evidence="6" type="ORF">EDC25_12333</name>
</gene>
<dbReference type="Proteomes" id="UP000294599">
    <property type="component" value="Unassembled WGS sequence"/>
</dbReference>
<protein>
    <submittedName>
        <fullName evidence="6">RNA polymerase sigma factor (TIGR02999 family)</fullName>
    </submittedName>
</protein>
<keyword evidence="7" id="KW-1185">Reference proteome</keyword>
<dbReference type="InterPro" id="IPR011517">
    <property type="entry name" value="RNA_pol_sigma70_ECF-like"/>
</dbReference>
<dbReference type="SUPFAM" id="SSF88659">
    <property type="entry name" value="Sigma3 and sigma4 domains of RNA polymerase sigma factors"/>
    <property type="match status" value="1"/>
</dbReference>
<evidence type="ECO:0000256" key="3">
    <source>
        <dbReference type="ARBA" id="ARBA00023082"/>
    </source>
</evidence>